<gene>
    <name evidence="1" type="ORF">LOAG_10456</name>
</gene>
<accession>A0A1S0TPQ0</accession>
<evidence type="ECO:0000313" key="1">
    <source>
        <dbReference type="EMBL" id="EFO18043.1"/>
    </source>
</evidence>
<dbReference type="KEGG" id="loa:LOAG_10456"/>
<dbReference type="CTD" id="9947900"/>
<dbReference type="RefSeq" id="XP_003146028.1">
    <property type="nucleotide sequence ID" value="XM_003145980.1"/>
</dbReference>
<proteinExistence type="predicted"/>
<sequence length="115" mass="14350">MHIRINSHTYTRIVVYIHTHVNRRAQTHTRRDAYARTCLYMHKHMDSYTQTRIHTIHTRVQAQTYTRVHTYTHTRMHAYTHKCIETHMHRRMHAYVKVCKIYTYTKYRKHDREKQ</sequence>
<name>A0A1S0TPQ0_LOALO</name>
<protein>
    <submittedName>
        <fullName evidence="1">Uncharacterized protein</fullName>
    </submittedName>
</protein>
<dbReference type="GeneID" id="9947900"/>
<dbReference type="EMBL" id="JH712297">
    <property type="protein sequence ID" value="EFO18043.1"/>
    <property type="molecule type" value="Genomic_DNA"/>
</dbReference>
<reference evidence="1" key="1">
    <citation type="submission" date="2012-04" db="EMBL/GenBank/DDBJ databases">
        <title>The Genome Sequence of Loa loa.</title>
        <authorList>
            <consortium name="The Broad Institute Genome Sequencing Platform"/>
            <consortium name="Broad Institute Genome Sequencing Center for Infectious Disease"/>
            <person name="Nutman T.B."/>
            <person name="Fink D.L."/>
            <person name="Russ C."/>
            <person name="Young S."/>
            <person name="Zeng Q."/>
            <person name="Gargeya S."/>
            <person name="Alvarado L."/>
            <person name="Berlin A."/>
            <person name="Chapman S.B."/>
            <person name="Chen Z."/>
            <person name="Freedman E."/>
            <person name="Gellesch M."/>
            <person name="Goldberg J."/>
            <person name="Griggs A."/>
            <person name="Gujja S."/>
            <person name="Heilman E.R."/>
            <person name="Heiman D."/>
            <person name="Howarth C."/>
            <person name="Mehta T."/>
            <person name="Neiman D."/>
            <person name="Pearson M."/>
            <person name="Roberts A."/>
            <person name="Saif S."/>
            <person name="Shea T."/>
            <person name="Shenoy N."/>
            <person name="Sisk P."/>
            <person name="Stolte C."/>
            <person name="Sykes S."/>
            <person name="White J."/>
            <person name="Yandava C."/>
            <person name="Haas B."/>
            <person name="Henn M.R."/>
            <person name="Nusbaum C."/>
            <person name="Birren B."/>
        </authorList>
    </citation>
    <scope>NUCLEOTIDE SEQUENCE [LARGE SCALE GENOMIC DNA]</scope>
</reference>
<dbReference type="InParanoid" id="A0A1S0TPQ0"/>
<organism evidence="1">
    <name type="scientific">Loa loa</name>
    <name type="common">Eye worm</name>
    <name type="synonym">Filaria loa</name>
    <dbReference type="NCBI Taxonomy" id="7209"/>
    <lineage>
        <taxon>Eukaryota</taxon>
        <taxon>Metazoa</taxon>
        <taxon>Ecdysozoa</taxon>
        <taxon>Nematoda</taxon>
        <taxon>Chromadorea</taxon>
        <taxon>Rhabditida</taxon>
        <taxon>Spirurina</taxon>
        <taxon>Spiruromorpha</taxon>
        <taxon>Filarioidea</taxon>
        <taxon>Onchocercidae</taxon>
        <taxon>Loa</taxon>
    </lineage>
</organism>
<dbReference type="AlphaFoldDB" id="A0A1S0TPQ0"/>